<name>U5CQV7_AMBTC</name>
<dbReference type="Gramene" id="ERN15571">
    <property type="protein sequence ID" value="ERN15571"/>
    <property type="gene ID" value="AMTR_s00048p00141400"/>
</dbReference>
<proteinExistence type="inferred from homology"/>
<feature type="transmembrane region" description="Helical" evidence="5">
    <location>
        <begin position="257"/>
        <end position="278"/>
    </location>
</feature>
<gene>
    <name evidence="8" type="ORF">AMTR_s00048p00141400</name>
</gene>
<dbReference type="GO" id="GO:0009698">
    <property type="term" value="P:phenylpropanoid metabolic process"/>
    <property type="evidence" value="ECO:0007669"/>
    <property type="project" value="EnsemblPlants"/>
</dbReference>
<evidence type="ECO:0000259" key="6">
    <source>
        <dbReference type="Pfam" id="PF00501"/>
    </source>
</evidence>
<organism evidence="8 9">
    <name type="scientific">Amborella trichopoda</name>
    <dbReference type="NCBI Taxonomy" id="13333"/>
    <lineage>
        <taxon>Eukaryota</taxon>
        <taxon>Viridiplantae</taxon>
        <taxon>Streptophyta</taxon>
        <taxon>Embryophyta</taxon>
        <taxon>Tracheophyta</taxon>
        <taxon>Spermatophyta</taxon>
        <taxon>Magnoliopsida</taxon>
        <taxon>Amborellales</taxon>
        <taxon>Amborellaceae</taxon>
        <taxon>Amborella</taxon>
    </lineage>
</organism>
<dbReference type="eggNOG" id="KOG1176">
    <property type="taxonomic scope" value="Eukaryota"/>
</dbReference>
<dbReference type="Gene3D" id="3.40.50.12780">
    <property type="entry name" value="N-terminal domain of ligase-like"/>
    <property type="match status" value="1"/>
</dbReference>
<protein>
    <recommendedName>
        <fullName evidence="2">4-coumarate--CoA ligase</fullName>
        <ecNumber evidence="2">6.2.1.12</ecNumber>
    </recommendedName>
</protein>
<feature type="domain" description="AMP-binding enzyme C-terminal" evidence="7">
    <location>
        <begin position="470"/>
        <end position="520"/>
    </location>
</feature>
<dbReference type="InterPro" id="IPR000873">
    <property type="entry name" value="AMP-dep_synth/lig_dom"/>
</dbReference>
<evidence type="ECO:0000313" key="8">
    <source>
        <dbReference type="EMBL" id="ERN15571.1"/>
    </source>
</evidence>
<keyword evidence="5" id="KW-1133">Transmembrane helix</keyword>
<dbReference type="EC" id="6.2.1.12" evidence="2"/>
<dbReference type="SUPFAM" id="SSF56801">
    <property type="entry name" value="Acetyl-CoA synthetase-like"/>
    <property type="match status" value="1"/>
</dbReference>
<dbReference type="Pfam" id="PF13193">
    <property type="entry name" value="AMP-binding_C"/>
    <property type="match status" value="1"/>
</dbReference>
<dbReference type="HOGENOM" id="CLU_000022_59_2_1"/>
<dbReference type="GO" id="GO:0016207">
    <property type="term" value="F:4-coumarate-CoA ligase activity"/>
    <property type="evidence" value="ECO:0007669"/>
    <property type="project" value="UniProtKB-EC"/>
</dbReference>
<keyword evidence="5" id="KW-0812">Transmembrane</keyword>
<dbReference type="Proteomes" id="UP000017836">
    <property type="component" value="Unassembled WGS sequence"/>
</dbReference>
<evidence type="ECO:0000256" key="1">
    <source>
        <dbReference type="ARBA" id="ARBA00006432"/>
    </source>
</evidence>
<evidence type="ECO:0000259" key="7">
    <source>
        <dbReference type="Pfam" id="PF13193"/>
    </source>
</evidence>
<dbReference type="Pfam" id="PF00501">
    <property type="entry name" value="AMP-binding"/>
    <property type="match status" value="1"/>
</dbReference>
<evidence type="ECO:0000256" key="4">
    <source>
        <dbReference type="ARBA" id="ARBA00034252"/>
    </source>
</evidence>
<evidence type="ECO:0000256" key="5">
    <source>
        <dbReference type="SAM" id="Phobius"/>
    </source>
</evidence>
<dbReference type="STRING" id="13333.U5CQV7"/>
<evidence type="ECO:0000313" key="9">
    <source>
        <dbReference type="Proteomes" id="UP000017836"/>
    </source>
</evidence>
<dbReference type="PANTHER" id="PTHR24096:SF149">
    <property type="entry name" value="AMP-BINDING DOMAIN-CONTAINING PROTEIN-RELATED"/>
    <property type="match status" value="1"/>
</dbReference>
<dbReference type="AlphaFoldDB" id="U5CQV7"/>
<evidence type="ECO:0000256" key="2">
    <source>
        <dbReference type="ARBA" id="ARBA00012959"/>
    </source>
</evidence>
<accession>U5CQV7</accession>
<reference evidence="9" key="1">
    <citation type="journal article" date="2013" name="Science">
        <title>The Amborella genome and the evolution of flowering plants.</title>
        <authorList>
            <consortium name="Amborella Genome Project"/>
        </authorList>
    </citation>
    <scope>NUCLEOTIDE SEQUENCE [LARGE SCALE GENOMIC DNA]</scope>
</reference>
<dbReference type="InterPro" id="IPR025110">
    <property type="entry name" value="AMP-bd_C"/>
</dbReference>
<evidence type="ECO:0000256" key="3">
    <source>
        <dbReference type="ARBA" id="ARBA00022598"/>
    </source>
</evidence>
<dbReference type="FunFam" id="3.40.50.12780:FF:000003">
    <property type="entry name" value="Long-chain-fatty-acid--CoA ligase FadD"/>
    <property type="match status" value="1"/>
</dbReference>
<dbReference type="GO" id="GO:0005777">
    <property type="term" value="C:peroxisome"/>
    <property type="evidence" value="ECO:0000318"/>
    <property type="project" value="GO_Central"/>
</dbReference>
<keyword evidence="5" id="KW-0472">Membrane</keyword>
<comment type="similarity">
    <text evidence="1">Belongs to the ATP-dependent AMP-binding enzyme family.</text>
</comment>
<comment type="catalytic activity">
    <reaction evidence="4">
        <text>(E)-4-coumarate + ATP + CoA = (E)-4-coumaroyl-CoA + AMP + diphosphate</text>
        <dbReference type="Rhea" id="RHEA:19641"/>
        <dbReference type="ChEBI" id="CHEBI:12876"/>
        <dbReference type="ChEBI" id="CHEBI:30616"/>
        <dbReference type="ChEBI" id="CHEBI:33019"/>
        <dbReference type="ChEBI" id="CHEBI:57287"/>
        <dbReference type="ChEBI" id="CHEBI:85008"/>
        <dbReference type="ChEBI" id="CHEBI:456215"/>
        <dbReference type="EC" id="6.2.1.12"/>
    </reaction>
    <physiologicalReaction direction="left-to-right" evidence="4">
        <dbReference type="Rhea" id="RHEA:19642"/>
    </physiologicalReaction>
</comment>
<dbReference type="InterPro" id="IPR042099">
    <property type="entry name" value="ANL_N_sf"/>
</dbReference>
<dbReference type="Gene3D" id="3.30.300.30">
    <property type="match status" value="1"/>
</dbReference>
<dbReference type="InterPro" id="IPR020845">
    <property type="entry name" value="AMP-binding_CS"/>
</dbReference>
<dbReference type="CDD" id="cd05904">
    <property type="entry name" value="4CL"/>
    <property type="match status" value="1"/>
</dbReference>
<feature type="transmembrane region" description="Helical" evidence="5">
    <location>
        <begin position="91"/>
        <end position="110"/>
    </location>
</feature>
<dbReference type="EMBL" id="KI392502">
    <property type="protein sequence ID" value="ERN15571.1"/>
    <property type="molecule type" value="Genomic_DNA"/>
</dbReference>
<dbReference type="GO" id="GO:0006744">
    <property type="term" value="P:ubiquinone biosynthetic process"/>
    <property type="evidence" value="ECO:0000318"/>
    <property type="project" value="GO_Central"/>
</dbReference>
<keyword evidence="3" id="KW-0436">Ligase</keyword>
<dbReference type="OMA" id="YIMPKFD"/>
<dbReference type="PANTHER" id="PTHR24096">
    <property type="entry name" value="LONG-CHAIN-FATTY-ACID--COA LIGASE"/>
    <property type="match status" value="1"/>
</dbReference>
<sequence>MDSSKNWYSDENGVYKSTFSPVDLPKDPFVDATSFLLSHKHHGTTALIDSSTGFSISYTQLPHMVKSIASGLHEIGVSQGQVVLMLLPNMAYFPVIFLSIISAGAIATPMNPLSTFNEIMKQIKYCNVVLAFTVSEYLGKLEKAGIPVVLVREHEEKSSHFVRGKEEKISCSGSSKVVSFDWVLSCDPIHATRPRINQNDIAVLLNSSGTSGPSKVVAITHRNLISTVELFVRFEASLCENEYMGWETVYLDVIPMFHIYGLVLLASGLLSLGSKIVIMHKFDEREMARCISGYGVTHIPAVPSLVVSLTKIGKMDNYSFRSLKQVVSGAAPLSKKSIDEFLKVFPHVELGQGYGMTETTAVGFRGTTNAKVKKYSSVGLLAPNMEAKVVDSAQGSCLPPGETGELWLRGPGIMKEYFNSHTATLSTIDKEGWLHTGDIVYFDKDGYLYIVDRLKDIIKCNGFQVAPADLDAILILHPQILDAAVAGIPNEQTGEIPVAFVKRSIGSNLSEADVIDFVAAQDLLACFIY</sequence>
<keyword evidence="9" id="KW-1185">Reference proteome</keyword>
<dbReference type="GO" id="GO:0016405">
    <property type="term" value="F:CoA-ligase activity"/>
    <property type="evidence" value="ECO:0000318"/>
    <property type="project" value="GO_Central"/>
</dbReference>
<dbReference type="InterPro" id="IPR045851">
    <property type="entry name" value="AMP-bd_C_sf"/>
</dbReference>
<dbReference type="PROSITE" id="PS00455">
    <property type="entry name" value="AMP_BINDING"/>
    <property type="match status" value="1"/>
</dbReference>
<feature type="domain" description="AMP-dependent synthetase/ligase" evidence="6">
    <location>
        <begin position="40"/>
        <end position="418"/>
    </location>
</feature>